<reference evidence="1" key="1">
    <citation type="submission" date="2018-02" db="EMBL/GenBank/DDBJ databases">
        <title>Rhizophora mucronata_Transcriptome.</title>
        <authorList>
            <person name="Meera S.P."/>
            <person name="Sreeshan A."/>
            <person name="Augustine A."/>
        </authorList>
    </citation>
    <scope>NUCLEOTIDE SEQUENCE</scope>
    <source>
        <tissue evidence="1">Leaf</tissue>
    </source>
</reference>
<accession>A0A2P2PHF8</accession>
<dbReference type="EMBL" id="GGEC01073597">
    <property type="protein sequence ID" value="MBX54081.1"/>
    <property type="molecule type" value="Transcribed_RNA"/>
</dbReference>
<protein>
    <submittedName>
        <fullName evidence="1">Uncharacterized protein</fullName>
    </submittedName>
</protein>
<sequence>MESITTETIKTLPVP</sequence>
<organism evidence="1">
    <name type="scientific">Rhizophora mucronata</name>
    <name type="common">Asiatic mangrove</name>
    <dbReference type="NCBI Taxonomy" id="61149"/>
    <lineage>
        <taxon>Eukaryota</taxon>
        <taxon>Viridiplantae</taxon>
        <taxon>Streptophyta</taxon>
        <taxon>Embryophyta</taxon>
        <taxon>Tracheophyta</taxon>
        <taxon>Spermatophyta</taxon>
        <taxon>Magnoliopsida</taxon>
        <taxon>eudicotyledons</taxon>
        <taxon>Gunneridae</taxon>
        <taxon>Pentapetalae</taxon>
        <taxon>rosids</taxon>
        <taxon>fabids</taxon>
        <taxon>Malpighiales</taxon>
        <taxon>Rhizophoraceae</taxon>
        <taxon>Rhizophora</taxon>
    </lineage>
</organism>
<evidence type="ECO:0000313" key="1">
    <source>
        <dbReference type="EMBL" id="MBX54081.1"/>
    </source>
</evidence>
<proteinExistence type="predicted"/>
<name>A0A2P2PHF8_RHIMU</name>